<gene>
    <name evidence="1" type="ORF">ElyMa_002925900</name>
</gene>
<dbReference type="AlphaFoldDB" id="A0AAV4I7F4"/>
<comment type="caution">
    <text evidence="1">The sequence shown here is derived from an EMBL/GenBank/DDBJ whole genome shotgun (WGS) entry which is preliminary data.</text>
</comment>
<proteinExistence type="predicted"/>
<organism evidence="1 2">
    <name type="scientific">Elysia marginata</name>
    <dbReference type="NCBI Taxonomy" id="1093978"/>
    <lineage>
        <taxon>Eukaryota</taxon>
        <taxon>Metazoa</taxon>
        <taxon>Spiralia</taxon>
        <taxon>Lophotrochozoa</taxon>
        <taxon>Mollusca</taxon>
        <taxon>Gastropoda</taxon>
        <taxon>Heterobranchia</taxon>
        <taxon>Euthyneura</taxon>
        <taxon>Panpulmonata</taxon>
        <taxon>Sacoglossa</taxon>
        <taxon>Placobranchoidea</taxon>
        <taxon>Plakobranchidae</taxon>
        <taxon>Elysia</taxon>
    </lineage>
</organism>
<dbReference type="Proteomes" id="UP000762676">
    <property type="component" value="Unassembled WGS sequence"/>
</dbReference>
<evidence type="ECO:0000313" key="2">
    <source>
        <dbReference type="Proteomes" id="UP000762676"/>
    </source>
</evidence>
<name>A0AAV4I7F4_9GAST</name>
<accession>A0AAV4I7F4</accession>
<sequence length="129" mass="15013">MIRQFEEADKKIKHVESWKLINKITGRKEGKKCIAKEKSKEHRIQKLFTHFQNLLSKKPVRKRAEVEIEPILQDILIEDGNFTMEDLKKAKKILRDGKQAGPANIPSEILKHCGFNDIILELANTFLNH</sequence>
<keyword evidence="2" id="KW-1185">Reference proteome</keyword>
<protein>
    <submittedName>
        <fullName evidence="1">Uncharacterized protein</fullName>
    </submittedName>
</protein>
<dbReference type="EMBL" id="BMAT01006041">
    <property type="protein sequence ID" value="GFS04962.1"/>
    <property type="molecule type" value="Genomic_DNA"/>
</dbReference>
<evidence type="ECO:0000313" key="1">
    <source>
        <dbReference type="EMBL" id="GFS04962.1"/>
    </source>
</evidence>
<reference evidence="1 2" key="1">
    <citation type="journal article" date="2021" name="Elife">
        <title>Chloroplast acquisition without the gene transfer in kleptoplastic sea slugs, Plakobranchus ocellatus.</title>
        <authorList>
            <person name="Maeda T."/>
            <person name="Takahashi S."/>
            <person name="Yoshida T."/>
            <person name="Shimamura S."/>
            <person name="Takaki Y."/>
            <person name="Nagai Y."/>
            <person name="Toyoda A."/>
            <person name="Suzuki Y."/>
            <person name="Arimoto A."/>
            <person name="Ishii H."/>
            <person name="Satoh N."/>
            <person name="Nishiyama T."/>
            <person name="Hasebe M."/>
            <person name="Maruyama T."/>
            <person name="Minagawa J."/>
            <person name="Obokata J."/>
            <person name="Shigenobu S."/>
        </authorList>
    </citation>
    <scope>NUCLEOTIDE SEQUENCE [LARGE SCALE GENOMIC DNA]</scope>
</reference>